<organism evidence="2 3">
    <name type="scientific">Candidatus Merdimorpha stercoravium</name>
    <dbReference type="NCBI Taxonomy" id="2840863"/>
    <lineage>
        <taxon>Bacteria</taxon>
        <taxon>Pseudomonadati</taxon>
        <taxon>Bacteroidota</taxon>
        <taxon>Flavobacteriia</taxon>
        <taxon>Flavobacteriales</taxon>
        <taxon>Candidatus Merdimorpha</taxon>
    </lineage>
</organism>
<evidence type="ECO:0000313" key="3">
    <source>
        <dbReference type="Proteomes" id="UP000824161"/>
    </source>
</evidence>
<reference evidence="2" key="1">
    <citation type="submission" date="2020-10" db="EMBL/GenBank/DDBJ databases">
        <authorList>
            <person name="Gilroy R."/>
        </authorList>
    </citation>
    <scope>NUCLEOTIDE SEQUENCE</scope>
    <source>
        <strain evidence="2">1383</strain>
    </source>
</reference>
<evidence type="ECO:0000313" key="2">
    <source>
        <dbReference type="EMBL" id="HIT97533.1"/>
    </source>
</evidence>
<proteinExistence type="predicted"/>
<dbReference type="EMBL" id="DVLY01000040">
    <property type="protein sequence ID" value="HIT97533.1"/>
    <property type="molecule type" value="Genomic_DNA"/>
</dbReference>
<dbReference type="Proteomes" id="UP000824161">
    <property type="component" value="Unassembled WGS sequence"/>
</dbReference>
<reference evidence="2" key="2">
    <citation type="journal article" date="2021" name="PeerJ">
        <title>Extensive microbial diversity within the chicken gut microbiome revealed by metagenomics and culture.</title>
        <authorList>
            <person name="Gilroy R."/>
            <person name="Ravi A."/>
            <person name="Getino M."/>
            <person name="Pursley I."/>
            <person name="Horton D.L."/>
            <person name="Alikhan N.F."/>
            <person name="Baker D."/>
            <person name="Gharbi K."/>
            <person name="Hall N."/>
            <person name="Watson M."/>
            <person name="Adriaenssens E.M."/>
            <person name="Foster-Nyarko E."/>
            <person name="Jarju S."/>
            <person name="Secka A."/>
            <person name="Antonio M."/>
            <person name="Oren A."/>
            <person name="Chaudhuri R.R."/>
            <person name="La Ragione R."/>
            <person name="Hildebrand F."/>
            <person name="Pallen M.J."/>
        </authorList>
    </citation>
    <scope>NUCLEOTIDE SEQUENCE</scope>
    <source>
        <strain evidence="2">1383</strain>
    </source>
</reference>
<comment type="caution">
    <text evidence="2">The sequence shown here is derived from an EMBL/GenBank/DDBJ whole genome shotgun (WGS) entry which is preliminary data.</text>
</comment>
<feature type="signal peptide" evidence="1">
    <location>
        <begin position="1"/>
        <end position="29"/>
    </location>
</feature>
<protein>
    <submittedName>
        <fullName evidence="2">Uncharacterized protein</fullName>
    </submittedName>
</protein>
<feature type="chain" id="PRO_5038383393" evidence="1">
    <location>
        <begin position="30"/>
        <end position="750"/>
    </location>
</feature>
<evidence type="ECO:0000256" key="1">
    <source>
        <dbReference type="SAM" id="SignalP"/>
    </source>
</evidence>
<gene>
    <name evidence="2" type="ORF">IAC44_01705</name>
</gene>
<name>A0A9D1KT22_9FLAO</name>
<accession>A0A9D1KT22</accession>
<dbReference type="PROSITE" id="PS51257">
    <property type="entry name" value="PROKAR_LIPOPROTEIN"/>
    <property type="match status" value="1"/>
</dbReference>
<dbReference type="AlphaFoldDB" id="A0A9D1KT22"/>
<keyword evidence="1" id="KW-0732">Signal</keyword>
<sequence>MIDKWFFRLLKGASIGLCAAMTASVFSCANPAASSPEISLEAIPVGSMAVIRVDDPSALGQVLEGNPCREVFDSLDLTRRLDDGLHLLARICGREKADRPVTIAASKVGARDISLLLVCDAGGRTLTTAFGADTLTQVQSYEKTEITTLKTPSGEYCYYTRGDALILSDNRLYLEQSILQGTSDGVCLSDDRSFARSYPVLLGGKKASAALRLPEISRYAKSFLGVETHLLGELSPWAAVELRTDSTSLRAEGIFCTDDSTASLASVLAGQKVKDLTLDNRFPSDTYRYLYLGIADWEKYFTDYILYLKASSQFHLYNQAARTYGQLPEGEPWRFFLPWAGTGLAVVQTVGESVPSVLIATTDAQAAAQALETIADSAAVRPEKYRNTAIVPIGCKNILYDLVTHAAPRQGATFAAVAGDVVVFSPSEAALKKILDDIRLGTTLQTIEGYVKQKSQLATSTQLLALVRGDLWSEQVAGTAQEKRRQGKALDAVEKYVRAQGKRFENLRYNFLQVSATGGTAFLNIRMAWDDAAARQAVKEWSFALDAPAATAPLAFPNHRNGRYDVLIQDTEGTLYLISDKGSLFWKKKLGAAITSPIVVCDLYDNHKYQMAFWTGKKFHVIDRLGNYVTASDKVARAKKLQAPTPQATVVSTNEIGYQLRSGSMRKVKTPQSPLSSVVYVPSVDALVYRLADGKVYAIHPDGKTVQGFPVMAEKDFTAQDFGRDHRLGIAALSPEGVITFYRLPQDENK</sequence>